<dbReference type="Proteomes" id="UP000287352">
    <property type="component" value="Unassembled WGS sequence"/>
</dbReference>
<evidence type="ECO:0000256" key="1">
    <source>
        <dbReference type="ARBA" id="ARBA00022679"/>
    </source>
</evidence>
<dbReference type="CDD" id="cd02440">
    <property type="entry name" value="AdoMet_MTases"/>
    <property type="match status" value="1"/>
</dbReference>
<dbReference type="InterPro" id="IPR041698">
    <property type="entry name" value="Methyltransf_25"/>
</dbReference>
<evidence type="ECO:0000313" key="3">
    <source>
        <dbReference type="EMBL" id="GCE11496.1"/>
    </source>
</evidence>
<dbReference type="EMBL" id="BIFR01000001">
    <property type="protein sequence ID" value="GCE11496.1"/>
    <property type="molecule type" value="Genomic_DNA"/>
</dbReference>
<name>A0A401ZXC1_9CHLR</name>
<feature type="domain" description="Methyltransferase" evidence="2">
    <location>
        <begin position="26"/>
        <end position="114"/>
    </location>
</feature>
<keyword evidence="4" id="KW-1185">Reference proteome</keyword>
<dbReference type="Pfam" id="PF13649">
    <property type="entry name" value="Methyltransf_25"/>
    <property type="match status" value="1"/>
</dbReference>
<reference evidence="4" key="1">
    <citation type="submission" date="2018-12" db="EMBL/GenBank/DDBJ databases">
        <title>Tengunoibacter tsumagoiensis gen. nov., sp. nov., Dictyobacter kobayashii sp. nov., D. alpinus sp. nov., and D. joshuensis sp. nov. and description of Dictyobacteraceae fam. nov. within the order Ktedonobacterales isolated from Tengu-no-mugimeshi.</title>
        <authorList>
            <person name="Wang C.M."/>
            <person name="Zheng Y."/>
            <person name="Sakai Y."/>
            <person name="Toyoda A."/>
            <person name="Minakuchi Y."/>
            <person name="Abe K."/>
            <person name="Yokota A."/>
            <person name="Yabe S."/>
        </authorList>
    </citation>
    <scope>NUCLEOTIDE SEQUENCE [LARGE SCALE GENOMIC DNA]</scope>
    <source>
        <strain evidence="4">Uno3</strain>
    </source>
</reference>
<dbReference type="Gene3D" id="3.40.50.150">
    <property type="entry name" value="Vaccinia Virus protein VP39"/>
    <property type="match status" value="1"/>
</dbReference>
<protein>
    <recommendedName>
        <fullName evidence="2">Methyltransferase domain-containing protein</fullName>
    </recommendedName>
</protein>
<comment type="caution">
    <text evidence="3">The sequence shown here is derived from an EMBL/GenBank/DDBJ whole genome shotgun (WGS) entry which is preliminary data.</text>
</comment>
<dbReference type="AlphaFoldDB" id="A0A401ZXC1"/>
<organism evidence="3 4">
    <name type="scientific">Tengunoibacter tsumagoiensis</name>
    <dbReference type="NCBI Taxonomy" id="2014871"/>
    <lineage>
        <taxon>Bacteria</taxon>
        <taxon>Bacillati</taxon>
        <taxon>Chloroflexota</taxon>
        <taxon>Ktedonobacteria</taxon>
        <taxon>Ktedonobacterales</taxon>
        <taxon>Dictyobacteraceae</taxon>
        <taxon>Tengunoibacter</taxon>
    </lineage>
</organism>
<evidence type="ECO:0000313" key="4">
    <source>
        <dbReference type="Proteomes" id="UP000287352"/>
    </source>
</evidence>
<proteinExistence type="predicted"/>
<evidence type="ECO:0000259" key="2">
    <source>
        <dbReference type="Pfam" id="PF13649"/>
    </source>
</evidence>
<dbReference type="RefSeq" id="WP_126579207.1">
    <property type="nucleotide sequence ID" value="NZ_BIFR01000001.1"/>
</dbReference>
<sequence>MLQYNHNNHYADLLLSQIPAHCRNALDIGCGDGGFTRRLAERFGIDVMGIDPDRMMIEQAQMKTCNPSVHFVEADFMHYDVNNQFDFITATASLHHMPFEPALEKMISLLRPGGVLAVLGVFRESGLTDMVIALAAIPVNTFFALNYGWSYSGAPTKPAEMSLQEIRNTVSIHLPEARIQRLLLWRYLLTWQKPQA</sequence>
<dbReference type="InterPro" id="IPR029063">
    <property type="entry name" value="SAM-dependent_MTases_sf"/>
</dbReference>
<keyword evidence="1" id="KW-0808">Transferase</keyword>
<dbReference type="GO" id="GO:0016740">
    <property type="term" value="F:transferase activity"/>
    <property type="evidence" value="ECO:0007669"/>
    <property type="project" value="UniProtKB-KW"/>
</dbReference>
<gene>
    <name evidence="3" type="ORF">KTT_13550</name>
</gene>
<dbReference type="SUPFAM" id="SSF53335">
    <property type="entry name" value="S-adenosyl-L-methionine-dependent methyltransferases"/>
    <property type="match status" value="1"/>
</dbReference>
<accession>A0A401ZXC1</accession>
<dbReference type="PANTHER" id="PTHR43861">
    <property type="entry name" value="TRANS-ACONITATE 2-METHYLTRANSFERASE-RELATED"/>
    <property type="match status" value="1"/>
</dbReference>
<dbReference type="OrthoDB" id="9782855at2"/>